<feature type="binding site" evidence="6">
    <location>
        <position position="192"/>
    </location>
    <ligand>
        <name>Zn(2+)</name>
        <dbReference type="ChEBI" id="CHEBI:29105"/>
        <note>catalytic</note>
    </ligand>
</feature>
<name>A0A7S2SER3_9STRA</name>
<dbReference type="Gene3D" id="3.40.390.10">
    <property type="entry name" value="Collagenase (Catalytic Domain)"/>
    <property type="match status" value="1"/>
</dbReference>
<evidence type="ECO:0000256" key="7">
    <source>
        <dbReference type="RuleBase" id="RU361183"/>
    </source>
</evidence>
<gene>
    <name evidence="9" type="ORF">QSP1433_LOCUS12769</name>
</gene>
<dbReference type="EMBL" id="HBHK01020135">
    <property type="protein sequence ID" value="CAD9696224.1"/>
    <property type="molecule type" value="Transcribed_RNA"/>
</dbReference>
<evidence type="ECO:0000256" key="1">
    <source>
        <dbReference type="ARBA" id="ARBA00022670"/>
    </source>
</evidence>
<keyword evidence="2 6" id="KW-0479">Metal-binding</keyword>
<comment type="cofactor">
    <cofactor evidence="6 7">
        <name>Zn(2+)</name>
        <dbReference type="ChEBI" id="CHEBI:29105"/>
    </cofactor>
    <text evidence="6 7">Binds 1 zinc ion per subunit.</text>
</comment>
<evidence type="ECO:0000256" key="3">
    <source>
        <dbReference type="ARBA" id="ARBA00022801"/>
    </source>
</evidence>
<keyword evidence="4 6" id="KW-0862">Zinc</keyword>
<dbReference type="Pfam" id="PF01400">
    <property type="entry name" value="Astacin"/>
    <property type="match status" value="1"/>
</dbReference>
<dbReference type="GO" id="GO:0008270">
    <property type="term" value="F:zinc ion binding"/>
    <property type="evidence" value="ECO:0007669"/>
    <property type="project" value="UniProtKB-UniRule"/>
</dbReference>
<feature type="binding site" evidence="6">
    <location>
        <position position="198"/>
    </location>
    <ligand>
        <name>Zn(2+)</name>
        <dbReference type="ChEBI" id="CHEBI:29105"/>
        <note>catalytic</note>
    </ligand>
</feature>
<protein>
    <recommendedName>
        <fullName evidence="7">Metalloendopeptidase</fullName>
        <ecNumber evidence="7">3.4.24.-</ecNumber>
    </recommendedName>
</protein>
<dbReference type="PRINTS" id="PR00480">
    <property type="entry name" value="ASTACIN"/>
</dbReference>
<dbReference type="EC" id="3.4.24.-" evidence="7"/>
<feature type="binding site" evidence="6">
    <location>
        <position position="188"/>
    </location>
    <ligand>
        <name>Zn(2+)</name>
        <dbReference type="ChEBI" id="CHEBI:29105"/>
        <note>catalytic</note>
    </ligand>
</feature>
<feature type="chain" id="PRO_5031601541" description="Metalloendopeptidase" evidence="7">
    <location>
        <begin position="18"/>
        <end position="411"/>
    </location>
</feature>
<dbReference type="GO" id="GO:0006508">
    <property type="term" value="P:proteolysis"/>
    <property type="evidence" value="ECO:0007669"/>
    <property type="project" value="UniProtKB-KW"/>
</dbReference>
<evidence type="ECO:0000256" key="2">
    <source>
        <dbReference type="ARBA" id="ARBA00022723"/>
    </source>
</evidence>
<feature type="domain" description="Peptidase M12A" evidence="8">
    <location>
        <begin position="84"/>
        <end position="290"/>
    </location>
</feature>
<dbReference type="PROSITE" id="PS51864">
    <property type="entry name" value="ASTACIN"/>
    <property type="match status" value="1"/>
</dbReference>
<accession>A0A7S2SER3</accession>
<dbReference type="InterPro" id="IPR006026">
    <property type="entry name" value="Peptidase_Metallo"/>
</dbReference>
<reference evidence="9" key="1">
    <citation type="submission" date="2021-01" db="EMBL/GenBank/DDBJ databases">
        <authorList>
            <person name="Corre E."/>
            <person name="Pelletier E."/>
            <person name="Niang G."/>
            <person name="Scheremetjew M."/>
            <person name="Finn R."/>
            <person name="Kale V."/>
            <person name="Holt S."/>
            <person name="Cochrane G."/>
            <person name="Meng A."/>
            <person name="Brown T."/>
            <person name="Cohen L."/>
        </authorList>
    </citation>
    <scope>NUCLEOTIDE SEQUENCE</scope>
    <source>
        <strain evidence="9">NY070348D</strain>
    </source>
</reference>
<dbReference type="InterPro" id="IPR024079">
    <property type="entry name" value="MetalloPept_cat_dom_sf"/>
</dbReference>
<dbReference type="PANTHER" id="PTHR10127">
    <property type="entry name" value="DISCOIDIN, CUB, EGF, LAMININ , AND ZINC METALLOPROTEASE DOMAIN CONTAINING"/>
    <property type="match status" value="1"/>
</dbReference>
<dbReference type="GO" id="GO:0004222">
    <property type="term" value="F:metalloendopeptidase activity"/>
    <property type="evidence" value="ECO:0007669"/>
    <property type="project" value="UniProtKB-UniRule"/>
</dbReference>
<keyword evidence="1 6" id="KW-0645">Protease</keyword>
<dbReference type="AlphaFoldDB" id="A0A7S2SER3"/>
<evidence type="ECO:0000256" key="5">
    <source>
        <dbReference type="ARBA" id="ARBA00023049"/>
    </source>
</evidence>
<dbReference type="SMART" id="SM00235">
    <property type="entry name" value="ZnMc"/>
    <property type="match status" value="1"/>
</dbReference>
<sequence>MWKWLVVAIVAANGAAGAPTLPQFLLRQPATSVYLKGIKNRLPKGGFVEGDMIMTRERVEMLYGKKVADAQKDRVMSGEKGRGLGVTSEERLKWDVVDHHGIIVVPYVFDEGPYAIPMHLRTKVEWVFYKLSEKLKGVRFVRWNKAVPDFLVIMSLPKMGCGAIIGREGGPQFMTLEPFCFEDHIIEHEALHVLGIYHEQSRPDRDKYVNVNLANVPEDKHSQFAIRQTIDSKNSPYDLGSLMHYDEYAFAIDNKVKTIESKDPNKPIKNPKQASSEDLRQTRELYGVENLQSIPSIKPRRFCSIHARCGFDAYKGGECVHDSQCATGLVCQRAKLEPWYGSYYPNECVPPQSRCSPLRPCACPYVGVCHPVGPCDTNQDCHPGEMYCDLSTRQCHPYPYFRGYRYIRGGR</sequence>
<evidence type="ECO:0000259" key="8">
    <source>
        <dbReference type="PROSITE" id="PS51864"/>
    </source>
</evidence>
<evidence type="ECO:0000256" key="4">
    <source>
        <dbReference type="ARBA" id="ARBA00022833"/>
    </source>
</evidence>
<dbReference type="SUPFAM" id="SSF55486">
    <property type="entry name" value="Metalloproteases ('zincins'), catalytic domain"/>
    <property type="match status" value="1"/>
</dbReference>
<evidence type="ECO:0000256" key="6">
    <source>
        <dbReference type="PROSITE-ProRule" id="PRU01211"/>
    </source>
</evidence>
<evidence type="ECO:0000313" key="9">
    <source>
        <dbReference type="EMBL" id="CAD9696224.1"/>
    </source>
</evidence>
<dbReference type="PANTHER" id="PTHR10127:SF780">
    <property type="entry name" value="METALLOENDOPEPTIDASE"/>
    <property type="match status" value="1"/>
</dbReference>
<feature type="active site" evidence="6">
    <location>
        <position position="189"/>
    </location>
</feature>
<keyword evidence="7" id="KW-0732">Signal</keyword>
<keyword evidence="5 6" id="KW-0482">Metalloprotease</keyword>
<organism evidence="9">
    <name type="scientific">Mucochytrium quahogii</name>
    <dbReference type="NCBI Taxonomy" id="96639"/>
    <lineage>
        <taxon>Eukaryota</taxon>
        <taxon>Sar</taxon>
        <taxon>Stramenopiles</taxon>
        <taxon>Bigyra</taxon>
        <taxon>Labyrinthulomycetes</taxon>
        <taxon>Thraustochytrida</taxon>
        <taxon>Thraustochytriidae</taxon>
        <taxon>Mucochytrium</taxon>
    </lineage>
</organism>
<keyword evidence="3 6" id="KW-0378">Hydrolase</keyword>
<dbReference type="InterPro" id="IPR001506">
    <property type="entry name" value="Peptidase_M12A"/>
</dbReference>
<feature type="signal peptide" evidence="7">
    <location>
        <begin position="1"/>
        <end position="17"/>
    </location>
</feature>
<comment type="caution">
    <text evidence="6">Lacks conserved residue(s) required for the propagation of feature annotation.</text>
</comment>
<proteinExistence type="predicted"/>